<reference evidence="2" key="1">
    <citation type="submission" date="2020-05" db="EMBL/GenBank/DDBJ databases">
        <title>WGS assembly of Panicum virgatum.</title>
        <authorList>
            <person name="Lovell J.T."/>
            <person name="Jenkins J."/>
            <person name="Shu S."/>
            <person name="Juenger T.E."/>
            <person name="Schmutz J."/>
        </authorList>
    </citation>
    <scope>NUCLEOTIDE SEQUENCE</scope>
    <source>
        <strain evidence="2">AP13</strain>
    </source>
</reference>
<dbReference type="Proteomes" id="UP000823388">
    <property type="component" value="Chromosome 2K"/>
</dbReference>
<dbReference type="AlphaFoldDB" id="A0A8T0W993"/>
<protein>
    <submittedName>
        <fullName evidence="2">Uncharacterized protein</fullName>
    </submittedName>
</protein>
<evidence type="ECO:0000313" key="3">
    <source>
        <dbReference type="Proteomes" id="UP000823388"/>
    </source>
</evidence>
<evidence type="ECO:0000313" key="2">
    <source>
        <dbReference type="EMBL" id="KAG2641223.1"/>
    </source>
</evidence>
<accession>A0A8T0W993</accession>
<sequence length="110" mass="11363">MRLAPPPPTKPSPLSGACVHSPPVLPVLAALGRISFQHSAALAVCSSLPRALGVPPTPMNGSSGGWKIEEARLRRKILAAAAWNRNPTREASHSSSSSSPVPPSQVPPPP</sequence>
<keyword evidence="3" id="KW-1185">Reference proteome</keyword>
<name>A0A8T0W993_PANVG</name>
<feature type="region of interest" description="Disordered" evidence="1">
    <location>
        <begin position="84"/>
        <end position="110"/>
    </location>
</feature>
<feature type="compositionally biased region" description="Pro residues" evidence="1">
    <location>
        <begin position="100"/>
        <end position="110"/>
    </location>
</feature>
<dbReference type="EMBL" id="CM029039">
    <property type="protein sequence ID" value="KAG2641223.1"/>
    <property type="molecule type" value="Genomic_DNA"/>
</dbReference>
<comment type="caution">
    <text evidence="2">The sequence shown here is derived from an EMBL/GenBank/DDBJ whole genome shotgun (WGS) entry which is preliminary data.</text>
</comment>
<evidence type="ECO:0000256" key="1">
    <source>
        <dbReference type="SAM" id="MobiDB-lite"/>
    </source>
</evidence>
<organism evidence="2 3">
    <name type="scientific">Panicum virgatum</name>
    <name type="common">Blackwell switchgrass</name>
    <dbReference type="NCBI Taxonomy" id="38727"/>
    <lineage>
        <taxon>Eukaryota</taxon>
        <taxon>Viridiplantae</taxon>
        <taxon>Streptophyta</taxon>
        <taxon>Embryophyta</taxon>
        <taxon>Tracheophyta</taxon>
        <taxon>Spermatophyta</taxon>
        <taxon>Magnoliopsida</taxon>
        <taxon>Liliopsida</taxon>
        <taxon>Poales</taxon>
        <taxon>Poaceae</taxon>
        <taxon>PACMAD clade</taxon>
        <taxon>Panicoideae</taxon>
        <taxon>Panicodae</taxon>
        <taxon>Paniceae</taxon>
        <taxon>Panicinae</taxon>
        <taxon>Panicum</taxon>
        <taxon>Panicum sect. Hiantes</taxon>
    </lineage>
</organism>
<gene>
    <name evidence="2" type="ORF">PVAP13_2KG440358</name>
</gene>
<proteinExistence type="predicted"/>